<evidence type="ECO:0000256" key="3">
    <source>
        <dbReference type="ARBA" id="ARBA00023274"/>
    </source>
</evidence>
<dbReference type="Pfam" id="PF03947">
    <property type="entry name" value="Ribosomal_L2_C"/>
    <property type="match status" value="1"/>
</dbReference>
<evidence type="ECO:0000256" key="2">
    <source>
        <dbReference type="ARBA" id="ARBA00022980"/>
    </source>
</evidence>
<geneLocation type="mitochondrion" evidence="5"/>
<dbReference type="InterPro" id="IPR022671">
    <property type="entry name" value="Ribosomal_uL2_CS"/>
</dbReference>
<dbReference type="SUPFAM" id="SSF50104">
    <property type="entry name" value="Translation proteins SH3-like domain"/>
    <property type="match status" value="1"/>
</dbReference>
<dbReference type="GO" id="GO:0003735">
    <property type="term" value="F:structural constituent of ribosome"/>
    <property type="evidence" value="ECO:0007669"/>
    <property type="project" value="InterPro"/>
</dbReference>
<dbReference type="InterPro" id="IPR002171">
    <property type="entry name" value="Ribosomal_uL2"/>
</dbReference>
<feature type="domain" description="Large ribosomal subunit protein uL2 C-terminal" evidence="4">
    <location>
        <begin position="134"/>
        <end position="261"/>
    </location>
</feature>
<dbReference type="GO" id="GO:0003723">
    <property type="term" value="F:RNA binding"/>
    <property type="evidence" value="ECO:0007669"/>
    <property type="project" value="TreeGrafter"/>
</dbReference>
<keyword evidence="2 5" id="KW-0689">Ribosomal protein</keyword>
<accession>A0A3S6K4S8</accession>
<dbReference type="PIRSF" id="PIRSF002158">
    <property type="entry name" value="Ribosomal_L2"/>
    <property type="match status" value="1"/>
</dbReference>
<dbReference type="InterPro" id="IPR008991">
    <property type="entry name" value="Translation_prot_SH3-like_sf"/>
</dbReference>
<dbReference type="SMART" id="SM01382">
    <property type="entry name" value="Ribosomal_L2_C"/>
    <property type="match status" value="1"/>
</dbReference>
<evidence type="ECO:0000256" key="1">
    <source>
        <dbReference type="ARBA" id="ARBA00005636"/>
    </source>
</evidence>
<sequence length="265" mass="30634">MLLDSDFVFYEKTFTSSASRKLTTYGSFFNIKHKFHFLSLKVKNKSGRNDTGLRVIRTKTSILRKNKSIKINYKLNYTKPGIMAAFSFIPFKNKVASLIFFNNGYVTYFLTTENHKLFSLINFKKKKKTIKKVVIPTYYSMLCKIKKLSYISCVELLPNSGSKYSRSPGTKCRILSFDEKTHSSVLILPSKLKKIFSYYAHALFGQILLSNHKKYYNGKAGYWRTFGLKPIVRGVAMNAVDHPHGGRTKSVRYQRTPWGKTTKFK</sequence>
<dbReference type="Gene3D" id="4.10.950.10">
    <property type="entry name" value="Ribosomal protein L2, domain 3"/>
    <property type="match status" value="1"/>
</dbReference>
<name>A0A3S6K4S8_9STIC</name>
<protein>
    <submittedName>
        <fullName evidence="5">Ribosomal protein L2</fullName>
    </submittedName>
</protein>
<dbReference type="InterPro" id="IPR022669">
    <property type="entry name" value="Ribosomal_uL2_C"/>
</dbReference>
<dbReference type="PANTHER" id="PTHR13691">
    <property type="entry name" value="RIBOSOMAL PROTEIN L2"/>
    <property type="match status" value="1"/>
</dbReference>
<evidence type="ECO:0000259" key="4">
    <source>
        <dbReference type="SMART" id="SM01382"/>
    </source>
</evidence>
<gene>
    <name evidence="5" type="primary">rpl2</name>
</gene>
<keyword evidence="3" id="KW-0687">Ribonucleoprotein</keyword>
<dbReference type="AlphaFoldDB" id="A0A3S6K4S8"/>
<dbReference type="Gene3D" id="2.30.30.30">
    <property type="match status" value="1"/>
</dbReference>
<reference evidence="5" key="1">
    <citation type="submission" date="2016-07" db="EMBL/GenBank/DDBJ databases">
        <title>Mitochondrial genome evolution in stichotrich ciliates.</title>
        <authorList>
            <person name="Chen X."/>
            <person name="Landweber L."/>
        </authorList>
    </citation>
    <scope>NUCLEOTIDE SEQUENCE</scope>
</reference>
<dbReference type="EMBL" id="KX524143">
    <property type="protein sequence ID" value="ASY95706.1"/>
    <property type="molecule type" value="Genomic_DNA"/>
</dbReference>
<proteinExistence type="inferred from homology"/>
<organism evidence="5">
    <name type="scientific">Paraurostyla sp</name>
    <dbReference type="NCBI Taxonomy" id="6014"/>
    <lineage>
        <taxon>Eukaryota</taxon>
        <taxon>Sar</taxon>
        <taxon>Alveolata</taxon>
        <taxon>Ciliophora</taxon>
        <taxon>Intramacronucleata</taxon>
        <taxon>Spirotrichea</taxon>
        <taxon>Stichotrichia</taxon>
        <taxon>Stichotrichida</taxon>
        <taxon>Amphisiellidae</taxon>
        <taxon>Paraurostyla</taxon>
    </lineage>
</organism>
<dbReference type="InterPro" id="IPR014726">
    <property type="entry name" value="Ribosomal_uL2_dom3"/>
</dbReference>
<keyword evidence="5" id="KW-0496">Mitochondrion</keyword>
<dbReference type="GO" id="GO:0032543">
    <property type="term" value="P:mitochondrial translation"/>
    <property type="evidence" value="ECO:0007669"/>
    <property type="project" value="TreeGrafter"/>
</dbReference>
<dbReference type="InterPro" id="IPR014722">
    <property type="entry name" value="Rib_uL2_dom2"/>
</dbReference>
<comment type="similarity">
    <text evidence="1">Belongs to the universal ribosomal protein uL2 family.</text>
</comment>
<dbReference type="GO" id="GO:0005762">
    <property type="term" value="C:mitochondrial large ribosomal subunit"/>
    <property type="evidence" value="ECO:0007669"/>
    <property type="project" value="TreeGrafter"/>
</dbReference>
<dbReference type="PANTHER" id="PTHR13691:SF5">
    <property type="entry name" value="LARGE RIBOSOMAL SUBUNIT PROTEIN UL2M"/>
    <property type="match status" value="1"/>
</dbReference>
<evidence type="ECO:0000313" key="5">
    <source>
        <dbReference type="EMBL" id="ASY95706.1"/>
    </source>
</evidence>
<dbReference type="PROSITE" id="PS00467">
    <property type="entry name" value="RIBOSOMAL_L2"/>
    <property type="match status" value="1"/>
</dbReference>